<evidence type="ECO:0000313" key="2">
    <source>
        <dbReference type="Proteomes" id="UP000003340"/>
    </source>
</evidence>
<accession>C0EH62</accession>
<gene>
    <name evidence="1" type="ORF">CLOSTMETH_03262</name>
</gene>
<dbReference type="STRING" id="537013.CLOSTMETH_03262"/>
<proteinExistence type="predicted"/>
<comment type="caution">
    <text evidence="1">The sequence shown here is derived from an EMBL/GenBank/DDBJ whole genome shotgun (WGS) entry which is preliminary data.</text>
</comment>
<reference evidence="1 2" key="2">
    <citation type="submission" date="2009-02" db="EMBL/GenBank/DDBJ databases">
        <title>Draft genome sequence of Clostridium methylpentosum (DSM 5476).</title>
        <authorList>
            <person name="Sudarsanam P."/>
            <person name="Ley R."/>
            <person name="Guruge J."/>
            <person name="Turnbaugh P.J."/>
            <person name="Mahowald M."/>
            <person name="Liep D."/>
            <person name="Gordon J."/>
        </authorList>
    </citation>
    <scope>NUCLEOTIDE SEQUENCE [LARGE SCALE GENOMIC DNA]</scope>
    <source>
        <strain evidence="1 2">DSM 5476</strain>
    </source>
</reference>
<sequence>MKLQPHLVLIYRRLTILAEAFSPKPVGTAPRKTPLLESDSRFQDMLLEGVDCVSASDRVWLTEKRLDLESTPDVMMKLQKSSAALEADSTVW</sequence>
<evidence type="ECO:0000313" key="1">
    <source>
        <dbReference type="EMBL" id="EEG29149.1"/>
    </source>
</evidence>
<keyword evidence="2" id="KW-1185">Reference proteome</keyword>
<protein>
    <submittedName>
        <fullName evidence="1">Uncharacterized protein</fullName>
    </submittedName>
</protein>
<organism evidence="1 2">
    <name type="scientific">[Clostridium] methylpentosum DSM 5476</name>
    <dbReference type="NCBI Taxonomy" id="537013"/>
    <lineage>
        <taxon>Bacteria</taxon>
        <taxon>Bacillati</taxon>
        <taxon>Bacillota</taxon>
        <taxon>Clostridia</taxon>
        <taxon>Eubacteriales</taxon>
        <taxon>Oscillospiraceae</taxon>
        <taxon>Oscillospiraceae incertae sedis</taxon>
    </lineage>
</organism>
<dbReference type="AlphaFoldDB" id="C0EH62"/>
<dbReference type="Proteomes" id="UP000003340">
    <property type="component" value="Unassembled WGS sequence"/>
</dbReference>
<dbReference type="HOGENOM" id="CLU_2408068_0_0_9"/>
<name>C0EH62_9FIRM</name>
<dbReference type="EMBL" id="ACEC01000115">
    <property type="protein sequence ID" value="EEG29149.1"/>
    <property type="molecule type" value="Genomic_DNA"/>
</dbReference>
<reference evidence="1 2" key="1">
    <citation type="submission" date="2009-01" db="EMBL/GenBank/DDBJ databases">
        <authorList>
            <person name="Fulton L."/>
            <person name="Clifton S."/>
            <person name="Fulton B."/>
            <person name="Xu J."/>
            <person name="Minx P."/>
            <person name="Pepin K.H."/>
            <person name="Johnson M."/>
            <person name="Bhonagiri V."/>
            <person name="Nash W.E."/>
            <person name="Mardis E.R."/>
            <person name="Wilson R.K."/>
        </authorList>
    </citation>
    <scope>NUCLEOTIDE SEQUENCE [LARGE SCALE GENOMIC DNA]</scope>
    <source>
        <strain evidence="1 2">DSM 5476</strain>
    </source>
</reference>